<dbReference type="AlphaFoldDB" id="A0A6A6G0V0"/>
<keyword evidence="1" id="KW-0812">Transmembrane</keyword>
<accession>A0A6A6G0V0</accession>
<feature type="transmembrane region" description="Helical" evidence="1">
    <location>
        <begin position="47"/>
        <end position="68"/>
    </location>
</feature>
<dbReference type="EMBL" id="ML992517">
    <property type="protein sequence ID" value="KAF2219321.1"/>
    <property type="molecule type" value="Genomic_DNA"/>
</dbReference>
<proteinExistence type="predicted"/>
<evidence type="ECO:0000313" key="3">
    <source>
        <dbReference type="Proteomes" id="UP000799538"/>
    </source>
</evidence>
<sequence length="128" mass="14612">MLKYYAENSIPNSGLDLKVDTRTKRRKLVSYYLVGGSRRIFTYDIPLSLSLCYTSYSSIILPLTFLYYKIRLVVATSVKEAIESSSSEERERASIENVIRSSSNGELAIIKVGISGGRELRRYYESYL</sequence>
<keyword evidence="1" id="KW-1133">Transmembrane helix</keyword>
<protein>
    <submittedName>
        <fullName evidence="2">Uncharacterized protein</fullName>
    </submittedName>
</protein>
<name>A0A6A6G0V0_9PEZI</name>
<gene>
    <name evidence="2" type="ORF">BDZ85DRAFT_252864</name>
</gene>
<dbReference type="Proteomes" id="UP000799538">
    <property type="component" value="Unassembled WGS sequence"/>
</dbReference>
<evidence type="ECO:0000256" key="1">
    <source>
        <dbReference type="SAM" id="Phobius"/>
    </source>
</evidence>
<organism evidence="2 3">
    <name type="scientific">Elsinoe ampelina</name>
    <dbReference type="NCBI Taxonomy" id="302913"/>
    <lineage>
        <taxon>Eukaryota</taxon>
        <taxon>Fungi</taxon>
        <taxon>Dikarya</taxon>
        <taxon>Ascomycota</taxon>
        <taxon>Pezizomycotina</taxon>
        <taxon>Dothideomycetes</taxon>
        <taxon>Dothideomycetidae</taxon>
        <taxon>Myriangiales</taxon>
        <taxon>Elsinoaceae</taxon>
        <taxon>Elsinoe</taxon>
    </lineage>
</organism>
<evidence type="ECO:0000313" key="2">
    <source>
        <dbReference type="EMBL" id="KAF2219321.1"/>
    </source>
</evidence>
<reference evidence="3" key="1">
    <citation type="journal article" date="2020" name="Stud. Mycol.">
        <title>101 Dothideomycetes genomes: A test case for predicting lifestyles and emergence of pathogens.</title>
        <authorList>
            <person name="Haridas S."/>
            <person name="Albert R."/>
            <person name="Binder M."/>
            <person name="Bloem J."/>
            <person name="LaButti K."/>
            <person name="Salamov A."/>
            <person name="Andreopoulos B."/>
            <person name="Baker S."/>
            <person name="Barry K."/>
            <person name="Bills G."/>
            <person name="Bluhm B."/>
            <person name="Cannon C."/>
            <person name="Castanera R."/>
            <person name="Culley D."/>
            <person name="Daum C."/>
            <person name="Ezra D."/>
            <person name="Gonzalez J."/>
            <person name="Henrissat B."/>
            <person name="Kuo A."/>
            <person name="Liang C."/>
            <person name="Lipzen A."/>
            <person name="Lutzoni F."/>
            <person name="Magnuson J."/>
            <person name="Mondo S."/>
            <person name="Nolan M."/>
            <person name="Ohm R."/>
            <person name="Pangilinan J."/>
            <person name="Park H.-J."/>
            <person name="Ramirez L."/>
            <person name="Alfaro M."/>
            <person name="Sun H."/>
            <person name="Tritt A."/>
            <person name="Yoshinaga Y."/>
            <person name="Zwiers L.-H."/>
            <person name="Turgeon B."/>
            <person name="Goodwin S."/>
            <person name="Spatafora J."/>
            <person name="Crous P."/>
            <person name="Grigoriev I."/>
        </authorList>
    </citation>
    <scope>NUCLEOTIDE SEQUENCE [LARGE SCALE GENOMIC DNA]</scope>
    <source>
        <strain evidence="3">CECT 20119</strain>
    </source>
</reference>
<keyword evidence="3" id="KW-1185">Reference proteome</keyword>
<keyword evidence="1" id="KW-0472">Membrane</keyword>